<dbReference type="RefSeq" id="WP_095744189.1">
    <property type="nucleotide sequence ID" value="NZ_CP023284.1"/>
</dbReference>
<reference evidence="2 3" key="1">
    <citation type="submission" date="2017-09" db="EMBL/GenBank/DDBJ databases">
        <title>The diverse metabolic capabilities of V. boronicumulans make it an excellent choice for continued studies on novel biodegradation.</title>
        <authorList>
            <person name="Sun S."/>
        </authorList>
    </citation>
    <scope>NUCLEOTIDE SEQUENCE [LARGE SCALE GENOMIC DNA]</scope>
    <source>
        <strain evidence="2 3">J1</strain>
    </source>
</reference>
<evidence type="ECO:0000313" key="3">
    <source>
        <dbReference type="Proteomes" id="UP000217154"/>
    </source>
</evidence>
<evidence type="ECO:0000256" key="1">
    <source>
        <dbReference type="SAM" id="SignalP"/>
    </source>
</evidence>
<name>A0A250DG48_9BURK</name>
<accession>A0A250DG48</accession>
<proteinExistence type="predicted"/>
<dbReference type="Proteomes" id="UP000217154">
    <property type="component" value="Chromosome"/>
</dbReference>
<keyword evidence="1" id="KW-0732">Signal</keyword>
<dbReference type="AlphaFoldDB" id="A0A250DG48"/>
<protein>
    <recommendedName>
        <fullName evidence="4">Transporter</fullName>
    </recommendedName>
</protein>
<dbReference type="KEGG" id="vbo:CKY39_09075"/>
<organism evidence="2 3">
    <name type="scientific">Variovorax boronicumulans</name>
    <dbReference type="NCBI Taxonomy" id="436515"/>
    <lineage>
        <taxon>Bacteria</taxon>
        <taxon>Pseudomonadati</taxon>
        <taxon>Pseudomonadota</taxon>
        <taxon>Betaproteobacteria</taxon>
        <taxon>Burkholderiales</taxon>
        <taxon>Comamonadaceae</taxon>
        <taxon>Variovorax</taxon>
    </lineage>
</organism>
<evidence type="ECO:0000313" key="2">
    <source>
        <dbReference type="EMBL" id="ATA53347.1"/>
    </source>
</evidence>
<gene>
    <name evidence="2" type="ORF">CKY39_09075</name>
</gene>
<feature type="chain" id="PRO_5012625754" description="Transporter" evidence="1">
    <location>
        <begin position="49"/>
        <end position="247"/>
    </location>
</feature>
<dbReference type="EMBL" id="CP023284">
    <property type="protein sequence ID" value="ATA53347.1"/>
    <property type="molecule type" value="Genomic_DNA"/>
</dbReference>
<feature type="signal peptide" evidence="1">
    <location>
        <begin position="1"/>
        <end position="48"/>
    </location>
</feature>
<sequence length="247" mass="27016">MTRERLRRVVRTATAARSTARPFAFRRPAPSRAWLATLCGLAATQTHAAGGHHSVDDAAILDPGQCQIETWGGQRLVHLGPACRVGPIELGLNLERERGADGRTLRAGPQIKWAFALTDTLSTGVLASATWQRSDAGHALLRLADSSVVIPVTWQFDDAWRAHLNLGRDFHRAQPSTSHSGVALEWAALPALSLVAERFREGGRNAWRAGLRWTATPALNVDLSHARDLRHDGPRGWTLGLTWAFAR</sequence>
<evidence type="ECO:0008006" key="4">
    <source>
        <dbReference type="Google" id="ProtNLM"/>
    </source>
</evidence>